<keyword evidence="2" id="KW-1185">Reference proteome</keyword>
<name>A0ACB6V4S2_9ASCO</name>
<proteinExistence type="predicted"/>
<dbReference type="EMBL" id="QVQA01000055">
    <property type="protein sequence ID" value="KAF5097975.1"/>
    <property type="molecule type" value="Genomic_DNA"/>
</dbReference>
<evidence type="ECO:0000313" key="2">
    <source>
        <dbReference type="Proteomes" id="UP000744676"/>
    </source>
</evidence>
<protein>
    <submittedName>
        <fullName evidence="1">Uncharacterized protein</fullName>
    </submittedName>
</protein>
<reference evidence="1 2" key="1">
    <citation type="journal article" date="2020" name="Front. Microbiol.">
        <title>Phenotypic and Genetic Characterization of the Cheese Ripening Yeast Geotrichum candidum.</title>
        <authorList>
            <person name="Perkins V."/>
            <person name="Vignola S."/>
            <person name="Lessard M.H."/>
            <person name="Plante P.L."/>
            <person name="Corbeil J."/>
            <person name="Dugat-Bony E."/>
            <person name="Frenette M."/>
            <person name="Labrie S."/>
        </authorList>
    </citation>
    <scope>NUCLEOTIDE SEQUENCE [LARGE SCALE GENOMIC DNA]</scope>
    <source>
        <strain evidence="1 2">LMA-1147</strain>
    </source>
</reference>
<sequence length="148" mass="16964">MSTSPATSRHLYRSILRELSKQHNTASKLHAEKDKQRLEALLKYQRMKNAAAGVKTDPKELEAKMKKDLVKRYDTTVLREFFTTGDSAAASAAEGQGREEYLRSVSRFLTSQRTYKELLELYNGSLIDEDKRIELSARRVGLELPEEK</sequence>
<dbReference type="Proteomes" id="UP000744676">
    <property type="component" value="Unassembled WGS sequence"/>
</dbReference>
<accession>A0ACB6V4S2</accession>
<comment type="caution">
    <text evidence="1">The sequence shown here is derived from an EMBL/GenBank/DDBJ whole genome shotgun (WGS) entry which is preliminary data.</text>
</comment>
<gene>
    <name evidence="1" type="ORF">D0Z00_002190</name>
</gene>
<evidence type="ECO:0000313" key="1">
    <source>
        <dbReference type="EMBL" id="KAF5097975.1"/>
    </source>
</evidence>
<organism evidence="1 2">
    <name type="scientific">Geotrichum galactomycetum</name>
    <dbReference type="NCBI Taxonomy" id="27317"/>
    <lineage>
        <taxon>Eukaryota</taxon>
        <taxon>Fungi</taxon>
        <taxon>Dikarya</taxon>
        <taxon>Ascomycota</taxon>
        <taxon>Saccharomycotina</taxon>
        <taxon>Dipodascomycetes</taxon>
        <taxon>Dipodascales</taxon>
        <taxon>Dipodascaceae</taxon>
        <taxon>Geotrichum</taxon>
    </lineage>
</organism>